<comment type="subcellular location">
    <subcellularLocation>
        <location evidence="1">Nucleus</location>
    </subcellularLocation>
</comment>
<evidence type="ECO:0000259" key="6">
    <source>
        <dbReference type="Pfam" id="PF00125"/>
    </source>
</evidence>
<dbReference type="EMBL" id="JAGFBR010000009">
    <property type="protein sequence ID" value="KAH0462462.1"/>
    <property type="molecule type" value="Genomic_DNA"/>
</dbReference>
<feature type="domain" description="Core Histone H2A/H2B/H3" evidence="6">
    <location>
        <begin position="5"/>
        <end position="50"/>
    </location>
</feature>
<dbReference type="InterPro" id="IPR009072">
    <property type="entry name" value="Histone-fold"/>
</dbReference>
<evidence type="ECO:0000256" key="4">
    <source>
        <dbReference type="ARBA" id="ARBA00023242"/>
    </source>
</evidence>
<name>A0AAV7H0P4_DENCH</name>
<keyword evidence="3" id="KW-0804">Transcription</keyword>
<accession>A0AAV7H0P4</accession>
<organism evidence="7 8">
    <name type="scientific">Dendrobium chrysotoxum</name>
    <name type="common">Orchid</name>
    <dbReference type="NCBI Taxonomy" id="161865"/>
    <lineage>
        <taxon>Eukaryota</taxon>
        <taxon>Viridiplantae</taxon>
        <taxon>Streptophyta</taxon>
        <taxon>Embryophyta</taxon>
        <taxon>Tracheophyta</taxon>
        <taxon>Spermatophyta</taxon>
        <taxon>Magnoliopsida</taxon>
        <taxon>Liliopsida</taxon>
        <taxon>Asparagales</taxon>
        <taxon>Orchidaceae</taxon>
        <taxon>Epidendroideae</taxon>
        <taxon>Malaxideae</taxon>
        <taxon>Dendrobiinae</taxon>
        <taxon>Dendrobium</taxon>
    </lineage>
</organism>
<dbReference type="PANTHER" id="PTHR10252:SF106">
    <property type="entry name" value="NUCLEAR TRANSCRIPTION FACTOR Y SUBUNIT C-3-RELATED"/>
    <property type="match status" value="1"/>
</dbReference>
<reference evidence="7 8" key="1">
    <citation type="journal article" date="2021" name="Hortic Res">
        <title>Chromosome-scale assembly of the Dendrobium chrysotoxum genome enhances the understanding of orchid evolution.</title>
        <authorList>
            <person name="Zhang Y."/>
            <person name="Zhang G.Q."/>
            <person name="Zhang D."/>
            <person name="Liu X.D."/>
            <person name="Xu X.Y."/>
            <person name="Sun W.H."/>
            <person name="Yu X."/>
            <person name="Zhu X."/>
            <person name="Wang Z.W."/>
            <person name="Zhao X."/>
            <person name="Zhong W.Y."/>
            <person name="Chen H."/>
            <person name="Yin W.L."/>
            <person name="Huang T."/>
            <person name="Niu S.C."/>
            <person name="Liu Z.J."/>
        </authorList>
    </citation>
    <scope>NUCLEOTIDE SEQUENCE [LARGE SCALE GENOMIC DNA]</scope>
    <source>
        <strain evidence="7">Lindl</strain>
    </source>
</reference>
<comment type="similarity">
    <text evidence="5">Belongs to the NFYC/HAP5 subunit family.</text>
</comment>
<dbReference type="InterPro" id="IPR007125">
    <property type="entry name" value="H2A/H2B/H3"/>
</dbReference>
<evidence type="ECO:0000313" key="8">
    <source>
        <dbReference type="Proteomes" id="UP000775213"/>
    </source>
</evidence>
<dbReference type="Gene3D" id="1.10.20.10">
    <property type="entry name" value="Histone, subunit A"/>
    <property type="match status" value="1"/>
</dbReference>
<evidence type="ECO:0000313" key="7">
    <source>
        <dbReference type="EMBL" id="KAH0462462.1"/>
    </source>
</evidence>
<dbReference type="AlphaFoldDB" id="A0AAV7H0P4"/>
<keyword evidence="8" id="KW-1185">Reference proteome</keyword>
<dbReference type="PANTHER" id="PTHR10252">
    <property type="entry name" value="HISTONE-LIKE TRANSCRIPTION FACTOR CCAAT-RELATED"/>
    <property type="match status" value="1"/>
</dbReference>
<comment type="caution">
    <text evidence="7">The sequence shown here is derived from an EMBL/GenBank/DDBJ whole genome shotgun (WGS) entry which is preliminary data.</text>
</comment>
<evidence type="ECO:0000256" key="2">
    <source>
        <dbReference type="ARBA" id="ARBA00023015"/>
    </source>
</evidence>
<dbReference type="GO" id="GO:0005634">
    <property type="term" value="C:nucleus"/>
    <property type="evidence" value="ECO:0007669"/>
    <property type="project" value="UniProtKB-SubCell"/>
</dbReference>
<dbReference type="GO" id="GO:0000978">
    <property type="term" value="F:RNA polymerase II cis-regulatory region sequence-specific DNA binding"/>
    <property type="evidence" value="ECO:0007669"/>
    <property type="project" value="TreeGrafter"/>
</dbReference>
<evidence type="ECO:0000256" key="5">
    <source>
        <dbReference type="ARBA" id="ARBA00038129"/>
    </source>
</evidence>
<gene>
    <name evidence="7" type="ORF">IEQ34_010037</name>
</gene>
<protein>
    <recommendedName>
        <fullName evidence="6">Core Histone H2A/H2B/H3 domain-containing protein</fullName>
    </recommendedName>
</protein>
<evidence type="ECO:0000256" key="3">
    <source>
        <dbReference type="ARBA" id="ARBA00023163"/>
    </source>
</evidence>
<proteinExistence type="inferred from homology"/>
<dbReference type="SUPFAM" id="SSF47113">
    <property type="entry name" value="Histone-fold"/>
    <property type="match status" value="1"/>
</dbReference>
<evidence type="ECO:0000256" key="1">
    <source>
        <dbReference type="ARBA" id="ARBA00004123"/>
    </source>
</evidence>
<keyword evidence="2" id="KW-0805">Transcription regulation</keyword>
<keyword evidence="4" id="KW-0539">Nucleus</keyword>
<dbReference type="Pfam" id="PF00125">
    <property type="entry name" value="Histone"/>
    <property type="match status" value="1"/>
</dbReference>
<dbReference type="GO" id="GO:0000981">
    <property type="term" value="F:DNA-binding transcription factor activity, RNA polymerase II-specific"/>
    <property type="evidence" value="ECO:0007669"/>
    <property type="project" value="TreeGrafter"/>
</dbReference>
<dbReference type="GO" id="GO:0046982">
    <property type="term" value="F:protein heterodimerization activity"/>
    <property type="evidence" value="ECO:0007669"/>
    <property type="project" value="InterPro"/>
</dbReference>
<dbReference type="InterPro" id="IPR050568">
    <property type="entry name" value="Transcr_DNA_Rep_Reg"/>
</dbReference>
<sequence>MKAYEDVQMIAAKASVVFARACEMVILELTHRAWTHVEKNKCQTLQKKMISPLQSAEQTFFYFLVDIVPTTEGRGEG</sequence>
<dbReference type="Proteomes" id="UP000775213">
    <property type="component" value="Unassembled WGS sequence"/>
</dbReference>